<dbReference type="Gene3D" id="3.50.50.60">
    <property type="entry name" value="FAD/NAD(P)-binding domain"/>
    <property type="match status" value="2"/>
</dbReference>
<dbReference type="PANTHER" id="PTHR42949:SF3">
    <property type="entry name" value="ANAEROBIC GLYCEROL-3-PHOSPHATE DEHYDROGENASE SUBUNIT B"/>
    <property type="match status" value="1"/>
</dbReference>
<dbReference type="SUPFAM" id="SSF51905">
    <property type="entry name" value="FAD/NAD(P)-binding domain"/>
    <property type="match status" value="1"/>
</dbReference>
<dbReference type="Proteomes" id="UP000524535">
    <property type="component" value="Unassembled WGS sequence"/>
</dbReference>
<comment type="caution">
    <text evidence="4">The sequence shown here is derived from an EMBL/GenBank/DDBJ whole genome shotgun (WGS) entry which is preliminary data.</text>
</comment>
<dbReference type="Proteomes" id="UP000520770">
    <property type="component" value="Unassembled WGS sequence"/>
</dbReference>
<dbReference type="AlphaFoldDB" id="A0A7W6S8M9"/>
<dbReference type="PIRSF" id="PIRSF037495">
    <property type="entry name" value="Opine_OX_OoxA/HcnB"/>
    <property type="match status" value="1"/>
</dbReference>
<name>A0A7W6S8M9_9HYPH</name>
<evidence type="ECO:0000313" key="5">
    <source>
        <dbReference type="EMBL" id="MBB4412527.1"/>
    </source>
</evidence>
<keyword evidence="1" id="KW-0560">Oxidoreductase</keyword>
<dbReference type="Proteomes" id="UP000576087">
    <property type="component" value="Unassembled WGS sequence"/>
</dbReference>
<evidence type="ECO:0000313" key="9">
    <source>
        <dbReference type="Proteomes" id="UP000576087"/>
    </source>
</evidence>
<evidence type="ECO:0000313" key="8">
    <source>
        <dbReference type="Proteomes" id="UP000524535"/>
    </source>
</evidence>
<dbReference type="InterPro" id="IPR017224">
    <property type="entry name" value="Opine_Oxase_asu/HCN_bsu"/>
</dbReference>
<evidence type="ECO:0000313" key="6">
    <source>
        <dbReference type="EMBL" id="MBB4447159.1"/>
    </source>
</evidence>
<dbReference type="EMBL" id="JACIHM010000003">
    <property type="protein sequence ID" value="MBB4447159.1"/>
    <property type="molecule type" value="Genomic_DNA"/>
</dbReference>
<dbReference type="EMBL" id="JACIGW010000003">
    <property type="protein sequence ID" value="MBB4349252.1"/>
    <property type="molecule type" value="Genomic_DNA"/>
</dbReference>
<dbReference type="InterPro" id="IPR023753">
    <property type="entry name" value="FAD/NAD-binding_dom"/>
</dbReference>
<dbReference type="Pfam" id="PF07992">
    <property type="entry name" value="Pyr_redox_2"/>
    <property type="match status" value="1"/>
</dbReference>
<evidence type="ECO:0000259" key="3">
    <source>
        <dbReference type="Pfam" id="PF07992"/>
    </source>
</evidence>
<feature type="domain" description="FAD/NAD(P)-binding" evidence="3">
    <location>
        <begin position="12"/>
        <end position="321"/>
    </location>
</feature>
<organism evidence="4 7">
    <name type="scientific">Aliirhizobium cellulosilyticum</name>
    <dbReference type="NCBI Taxonomy" id="393664"/>
    <lineage>
        <taxon>Bacteria</taxon>
        <taxon>Pseudomonadati</taxon>
        <taxon>Pseudomonadota</taxon>
        <taxon>Alphaproteobacteria</taxon>
        <taxon>Hyphomicrobiales</taxon>
        <taxon>Rhizobiaceae</taxon>
        <taxon>Aliirhizobium</taxon>
    </lineage>
</organism>
<gene>
    <name evidence="5" type="ORF">GGE31_003040</name>
    <name evidence="4" type="ORF">GGE33_003014</name>
    <name evidence="6" type="ORF">GGE35_002981</name>
</gene>
<dbReference type="Pfam" id="PF04324">
    <property type="entry name" value="Fer2_BFD"/>
    <property type="match status" value="1"/>
</dbReference>
<keyword evidence="8" id="KW-1185">Reference proteome</keyword>
<dbReference type="PRINTS" id="PR00368">
    <property type="entry name" value="FADPNR"/>
</dbReference>
<evidence type="ECO:0000313" key="4">
    <source>
        <dbReference type="EMBL" id="MBB4349252.1"/>
    </source>
</evidence>
<sequence>MSDALKDRAQPLIVGAGPAGIRAAATLVAAGLRPIVVDEAPACGGQIYRQPLVPDGRDARARYGSEAPKAERLHGEFANLHGKLDYLPNTLVWNLSDGIADVATNGGHRRVAHDGLILATGAMDRILPVPGWTLPGVFSLGGSQIALKAQGCVIGSRVVFAGTGPLLYLVAWQYMKAGVTVAAVLDAAPFTAQMAMMKALPSFPAVVLRGTRFVAEMMMKGVAFHYGINKLRFEGTSRVEGVSFEVRGKRRHLACDGAGFGLGLKPETQLADLAGCHFAFNERDRVFLPQTDAARRSSVPGVYLAGDGSGIAGADAAEMSGERAALSLIEDRGLAVDRGRAGVLEKELRRISAFRTILEQSFPFPSHWIADLPGDTMICRCEEIDVSAIRDATDHFGIFEMNRLKAVSRVGMGRCQGRVCGSAAAELLAASTGRPISAVGRLRGQAPVKPLPMSYAAIAPTMNGEAAE</sequence>
<dbReference type="EMBL" id="JACIGY010000003">
    <property type="protein sequence ID" value="MBB4412527.1"/>
    <property type="molecule type" value="Genomic_DNA"/>
</dbReference>
<dbReference type="InterPro" id="IPR007419">
    <property type="entry name" value="BFD-like_2Fe2S-bd_dom"/>
</dbReference>
<feature type="domain" description="BFD-like [2Fe-2S]-binding" evidence="2">
    <location>
        <begin position="377"/>
        <end position="429"/>
    </location>
</feature>
<evidence type="ECO:0000256" key="1">
    <source>
        <dbReference type="ARBA" id="ARBA00023002"/>
    </source>
</evidence>
<dbReference type="InterPro" id="IPR041854">
    <property type="entry name" value="BFD-like_2Fe2S-bd_dom_sf"/>
</dbReference>
<dbReference type="PRINTS" id="PR00469">
    <property type="entry name" value="PNDRDTASEII"/>
</dbReference>
<proteinExistence type="predicted"/>
<evidence type="ECO:0000259" key="2">
    <source>
        <dbReference type="Pfam" id="PF04324"/>
    </source>
</evidence>
<protein>
    <recommendedName>
        <fullName evidence="10">FAD/NAD(P)-binding oxidoreductase</fullName>
    </recommendedName>
</protein>
<accession>A0A7W6S8M9</accession>
<evidence type="ECO:0000313" key="7">
    <source>
        <dbReference type="Proteomes" id="UP000520770"/>
    </source>
</evidence>
<dbReference type="RefSeq" id="WP_183824240.1">
    <property type="nucleotide sequence ID" value="NZ_JACIGW010000003.1"/>
</dbReference>
<dbReference type="Gene3D" id="1.10.10.1100">
    <property type="entry name" value="BFD-like [2Fe-2S]-binding domain"/>
    <property type="match status" value="1"/>
</dbReference>
<dbReference type="PANTHER" id="PTHR42949">
    <property type="entry name" value="ANAEROBIC GLYCEROL-3-PHOSPHATE DEHYDROGENASE SUBUNIT B"/>
    <property type="match status" value="1"/>
</dbReference>
<dbReference type="GO" id="GO:0016491">
    <property type="term" value="F:oxidoreductase activity"/>
    <property type="evidence" value="ECO:0007669"/>
    <property type="project" value="UniProtKB-KW"/>
</dbReference>
<reference evidence="7 8" key="1">
    <citation type="submission" date="2020-08" db="EMBL/GenBank/DDBJ databases">
        <title>Genomic Encyclopedia of Type Strains, Phase IV (KMG-V): Genome sequencing to study the core and pangenomes of soil and plant-associated prokaryotes.</title>
        <authorList>
            <person name="Whitman W."/>
        </authorList>
    </citation>
    <scope>NUCLEOTIDE SEQUENCE [LARGE SCALE GENOMIC DNA]</scope>
    <source>
        <strain evidence="5 8">SEMIA 444</strain>
        <strain evidence="4 7">SEMIA 448</strain>
        <strain evidence="6 9">SEMIA 452</strain>
    </source>
</reference>
<dbReference type="InterPro" id="IPR036188">
    <property type="entry name" value="FAD/NAD-bd_sf"/>
</dbReference>
<dbReference type="InterPro" id="IPR051691">
    <property type="entry name" value="Metab_Enz_Cyan_OpOx_G3PDH"/>
</dbReference>
<evidence type="ECO:0008006" key="10">
    <source>
        <dbReference type="Google" id="ProtNLM"/>
    </source>
</evidence>